<dbReference type="PROSITE" id="PS50896">
    <property type="entry name" value="LISH"/>
    <property type="match status" value="1"/>
</dbReference>
<evidence type="ECO:0000313" key="26">
    <source>
        <dbReference type="Proteomes" id="UP000324091"/>
    </source>
</evidence>
<evidence type="ECO:0000256" key="10">
    <source>
        <dbReference type="ARBA" id="ARBA00022776"/>
    </source>
</evidence>
<dbReference type="SUPFAM" id="SSF50978">
    <property type="entry name" value="WD40 repeat-like"/>
    <property type="match status" value="1"/>
</dbReference>
<dbReference type="GO" id="GO:0005737">
    <property type="term" value="C:cytoplasm"/>
    <property type="evidence" value="ECO:0007669"/>
    <property type="project" value="UniProtKB-UniRule"/>
</dbReference>
<dbReference type="InterPro" id="IPR013083">
    <property type="entry name" value="Znf_RING/FYVE/PHD"/>
</dbReference>
<dbReference type="Gene3D" id="3.30.2280.10">
    <property type="entry name" value="Hypothetical protein (hspc210)"/>
    <property type="match status" value="1"/>
</dbReference>
<feature type="region of interest" description="Disordered" evidence="21">
    <location>
        <begin position="554"/>
        <end position="576"/>
    </location>
</feature>
<dbReference type="PANTHER" id="PTHR12601:SF10">
    <property type="entry name" value="CLUSTERED MITOCHONDRIA PROTEIN HOMOLOG"/>
    <property type="match status" value="1"/>
</dbReference>
<evidence type="ECO:0000259" key="22">
    <source>
        <dbReference type="PROSITE" id="PS50145"/>
    </source>
</evidence>
<dbReference type="InterPro" id="IPR025697">
    <property type="entry name" value="CLU_dom"/>
</dbReference>
<feature type="repeat" description="WD" evidence="20">
    <location>
        <begin position="2388"/>
        <end position="2429"/>
    </location>
</feature>
<dbReference type="InterPro" id="IPR036322">
    <property type="entry name" value="WD40_repeat_dom_sf"/>
</dbReference>
<evidence type="ECO:0000256" key="5">
    <source>
        <dbReference type="ARBA" id="ARBA00022618"/>
    </source>
</evidence>
<dbReference type="Pfam" id="PF13424">
    <property type="entry name" value="TPR_12"/>
    <property type="match status" value="2"/>
</dbReference>
<evidence type="ECO:0000256" key="9">
    <source>
        <dbReference type="ARBA" id="ARBA00022771"/>
    </source>
</evidence>
<dbReference type="SUPFAM" id="SSF48452">
    <property type="entry name" value="TPR-like"/>
    <property type="match status" value="2"/>
</dbReference>
<keyword evidence="14 18" id="KW-0175">Coiled coil</keyword>
<dbReference type="InterPro" id="IPR001680">
    <property type="entry name" value="WD40_rpt"/>
</dbReference>
<dbReference type="CDD" id="cd15466">
    <property type="entry name" value="CLU-central"/>
    <property type="match status" value="1"/>
</dbReference>
<dbReference type="InterPro" id="IPR033646">
    <property type="entry name" value="CLU-central"/>
</dbReference>
<comment type="subunit">
    <text evidence="18">Can self-associate. Interacts with dynein, dynactin, NDE1 and NDEL1.</text>
</comment>
<keyword evidence="8" id="KW-0677">Repeat</keyword>
<comment type="domain">
    <text evidence="18">Dimerization mediated by the LisH domain may be required to activate dynein.</text>
</comment>
<dbReference type="Pfam" id="PF24951">
    <property type="entry name" value="LisH_PAC1"/>
    <property type="match status" value="1"/>
</dbReference>
<evidence type="ECO:0000256" key="3">
    <source>
        <dbReference type="ARBA" id="ARBA00022490"/>
    </source>
</evidence>
<dbReference type="GO" id="GO:0003729">
    <property type="term" value="F:mRNA binding"/>
    <property type="evidence" value="ECO:0007669"/>
    <property type="project" value="TreeGrafter"/>
</dbReference>
<evidence type="ECO:0000256" key="17">
    <source>
        <dbReference type="ARBA" id="ARBA00046915"/>
    </source>
</evidence>
<dbReference type="HAMAP" id="MF_03141">
    <property type="entry name" value="lis1"/>
    <property type="match status" value="1"/>
</dbReference>
<dbReference type="GO" id="GO:0005813">
    <property type="term" value="C:centrosome"/>
    <property type="evidence" value="ECO:0007669"/>
    <property type="project" value="UniProtKB-SubCell"/>
</dbReference>
<evidence type="ECO:0000256" key="7">
    <source>
        <dbReference type="ARBA" id="ARBA00022723"/>
    </source>
</evidence>
<dbReference type="Pfam" id="PF13236">
    <property type="entry name" value="CLU"/>
    <property type="match status" value="1"/>
</dbReference>
<dbReference type="InterPro" id="IPR001293">
    <property type="entry name" value="Znf_TRAF"/>
</dbReference>
<feature type="repeat" description="WD" evidence="20">
    <location>
        <begin position="2472"/>
        <end position="2513"/>
    </location>
</feature>
<evidence type="ECO:0000256" key="21">
    <source>
        <dbReference type="SAM" id="MobiDB-lite"/>
    </source>
</evidence>
<evidence type="ECO:0000256" key="4">
    <source>
        <dbReference type="ARBA" id="ARBA00022574"/>
    </source>
</evidence>
<keyword evidence="15 18" id="KW-0206">Cytoskeleton</keyword>
<feature type="region of interest" description="Disordered" evidence="21">
    <location>
        <begin position="1063"/>
        <end position="1094"/>
    </location>
</feature>
<evidence type="ECO:0000256" key="15">
    <source>
        <dbReference type="ARBA" id="ARBA00023212"/>
    </source>
</evidence>
<dbReference type="Gene3D" id="2.130.10.10">
    <property type="entry name" value="YVTN repeat-like/Quinoprotein amine dehydrogenase"/>
    <property type="match status" value="1"/>
</dbReference>
<keyword evidence="7 19" id="KW-0479">Metal-binding</keyword>
<feature type="repeat" description="WD" evidence="20">
    <location>
        <begin position="2430"/>
        <end position="2471"/>
    </location>
</feature>
<keyword evidence="3 18" id="KW-0963">Cytoplasm</keyword>
<feature type="domain" description="TRAF-type" evidence="22">
    <location>
        <begin position="55"/>
        <end position="97"/>
    </location>
</feature>
<feature type="repeat" description="WD" evidence="20">
    <location>
        <begin position="2346"/>
        <end position="2387"/>
    </location>
</feature>
<keyword evidence="13 18" id="KW-0524">Neurogenesis</keyword>
<evidence type="ECO:0000256" key="13">
    <source>
        <dbReference type="ARBA" id="ARBA00022902"/>
    </source>
</evidence>
<keyword evidence="6 18" id="KW-0493">Microtubule</keyword>
<dbReference type="Gene3D" id="1.25.40.10">
    <property type="entry name" value="Tetratricopeptide repeat domain"/>
    <property type="match status" value="1"/>
</dbReference>
<feature type="region of interest" description="Disordered" evidence="21">
    <location>
        <begin position="830"/>
        <end position="896"/>
    </location>
</feature>
<keyword evidence="1 18" id="KW-0813">Transport</keyword>
<dbReference type="Gene3D" id="1.20.960.30">
    <property type="match status" value="1"/>
</dbReference>
<gene>
    <name evidence="18" type="primary">PAFAH1B1</name>
    <name evidence="18" type="synonym">LIS1</name>
    <name evidence="25" type="ORF">D4764_14G0010670</name>
</gene>
<feature type="compositionally biased region" description="Basic and acidic residues" evidence="21">
    <location>
        <begin position="240"/>
        <end position="255"/>
    </location>
</feature>
<dbReference type="InterPro" id="IPR027523">
    <property type="entry name" value="CLU_prot"/>
</dbReference>
<dbReference type="PROSITE" id="PS50082">
    <property type="entry name" value="WD_REPEATS_2"/>
    <property type="match status" value="7"/>
</dbReference>
<evidence type="ECO:0000256" key="8">
    <source>
        <dbReference type="ARBA" id="ARBA00022737"/>
    </source>
</evidence>
<dbReference type="Gene3D" id="1.20.1280.50">
    <property type="match status" value="1"/>
</dbReference>
<dbReference type="PROSITE" id="PS51823">
    <property type="entry name" value="CLU"/>
    <property type="match status" value="1"/>
</dbReference>
<dbReference type="Gene3D" id="3.30.40.10">
    <property type="entry name" value="Zinc/RING finger domain, C3HC4 (zinc finger)"/>
    <property type="match status" value="1"/>
</dbReference>
<dbReference type="InterPro" id="IPR011990">
    <property type="entry name" value="TPR-like_helical_dom_sf"/>
</dbReference>
<dbReference type="PROSITE" id="PS00678">
    <property type="entry name" value="WD_REPEATS_1"/>
    <property type="match status" value="4"/>
</dbReference>
<dbReference type="GO" id="GO:0000132">
    <property type="term" value="P:establishment of mitotic spindle orientation"/>
    <property type="evidence" value="ECO:0007669"/>
    <property type="project" value="UniProtKB-UniRule"/>
</dbReference>
<feature type="region of interest" description="Disordered" evidence="21">
    <location>
        <begin position="996"/>
        <end position="1029"/>
    </location>
</feature>
<dbReference type="InterPro" id="IPR006594">
    <property type="entry name" value="LisH"/>
</dbReference>
<comment type="subcellular location">
    <subcellularLocation>
        <location evidence="18">Cytoplasm</location>
        <location evidence="18">Cytoskeleton</location>
    </subcellularLocation>
    <subcellularLocation>
        <location evidence="18">Cytoplasm</location>
        <location evidence="18">Cytoskeleton</location>
        <location evidence="18">Microtubule organizing center</location>
        <location evidence="18">Centrosome</location>
    </subcellularLocation>
    <text evidence="18">Localizes to the plus end of microtubules and to the centrosome.</text>
</comment>
<dbReference type="GO" id="GO:0005874">
    <property type="term" value="C:microtubule"/>
    <property type="evidence" value="ECO:0007669"/>
    <property type="project" value="UniProtKB-KW"/>
</dbReference>
<dbReference type="Proteomes" id="UP000324091">
    <property type="component" value="Chromosome 14"/>
</dbReference>
<evidence type="ECO:0000259" key="24">
    <source>
        <dbReference type="PROSITE" id="PS51823"/>
    </source>
</evidence>
<dbReference type="Pfam" id="PF15965">
    <property type="entry name" value="zf-TRAF_2"/>
    <property type="match status" value="1"/>
</dbReference>
<dbReference type="PROSITE" id="PS50145">
    <property type="entry name" value="ZF_TRAF"/>
    <property type="match status" value="1"/>
</dbReference>
<evidence type="ECO:0000256" key="18">
    <source>
        <dbReference type="HAMAP-Rule" id="MF_03141"/>
    </source>
</evidence>
<dbReference type="GO" id="GO:0008270">
    <property type="term" value="F:zinc ion binding"/>
    <property type="evidence" value="ECO:0007669"/>
    <property type="project" value="UniProtKB-KW"/>
</dbReference>
<keyword evidence="5 18" id="KW-0132">Cell division</keyword>
<evidence type="ECO:0000256" key="16">
    <source>
        <dbReference type="ARBA" id="ARBA00023306"/>
    </source>
</evidence>
<dbReference type="PANTHER" id="PTHR12601">
    <property type="entry name" value="EUKARYOTIC TRANSLATION INITIATION FACTOR 3 SUBUNIT EIF-3"/>
    <property type="match status" value="1"/>
</dbReference>
<dbReference type="EMBL" id="RHFK02000006">
    <property type="protein sequence ID" value="TWW75064.1"/>
    <property type="molecule type" value="Genomic_DNA"/>
</dbReference>
<dbReference type="SUPFAM" id="SSF49599">
    <property type="entry name" value="TRAF domain-like"/>
    <property type="match status" value="1"/>
</dbReference>
<evidence type="ECO:0000256" key="19">
    <source>
        <dbReference type="PROSITE-ProRule" id="PRU00207"/>
    </source>
</evidence>
<feature type="zinc finger region" description="TRAF-type" evidence="19">
    <location>
        <begin position="55"/>
        <end position="97"/>
    </location>
</feature>
<evidence type="ECO:0000256" key="1">
    <source>
        <dbReference type="ARBA" id="ARBA00022448"/>
    </source>
</evidence>
<dbReference type="SUPFAM" id="SSF109925">
    <property type="entry name" value="Lissencephaly-1 protein (Lis-1, PAF-AH alpha) N-terminal domain"/>
    <property type="match status" value="1"/>
</dbReference>
<dbReference type="PRINTS" id="PR00320">
    <property type="entry name" value="GPROTEINBRPT"/>
</dbReference>
<keyword evidence="11 18" id="KW-0221">Differentiation</keyword>
<feature type="domain" description="Clu" evidence="24">
    <location>
        <begin position="1394"/>
        <end position="1637"/>
    </location>
</feature>
<feature type="region of interest" description="Disordered" evidence="21">
    <location>
        <begin position="232"/>
        <end position="291"/>
    </location>
</feature>
<dbReference type="SUPFAM" id="SSF81383">
    <property type="entry name" value="F-box domain"/>
    <property type="match status" value="1"/>
</dbReference>
<evidence type="ECO:0000256" key="11">
    <source>
        <dbReference type="ARBA" id="ARBA00022782"/>
    </source>
</evidence>
<comment type="similarity">
    <text evidence="18">Belongs to the WD repeat LIS1/nudF family.</text>
</comment>
<dbReference type="CDD" id="cd00200">
    <property type="entry name" value="WD40"/>
    <property type="match status" value="1"/>
</dbReference>
<dbReference type="GO" id="GO:0070840">
    <property type="term" value="F:dynein complex binding"/>
    <property type="evidence" value="ECO:0007669"/>
    <property type="project" value="UniProtKB-UniRule"/>
</dbReference>
<dbReference type="InterPro" id="IPR019734">
    <property type="entry name" value="TPR_rpt"/>
</dbReference>
<dbReference type="Pfam" id="PF15044">
    <property type="entry name" value="CLU_N"/>
    <property type="match status" value="1"/>
</dbReference>
<dbReference type="FunFam" id="3.30.2280.10:FF:000002">
    <property type="entry name" value="Clustered mitochondria protein homolog"/>
    <property type="match status" value="1"/>
</dbReference>
<dbReference type="InterPro" id="IPR043013">
    <property type="entry name" value="Znf_TRAF_N"/>
</dbReference>
<protein>
    <recommendedName>
        <fullName evidence="18">Lissencephaly-1 homolog</fullName>
    </recommendedName>
</protein>
<dbReference type="GO" id="GO:0048312">
    <property type="term" value="P:intracellular distribution of mitochondria"/>
    <property type="evidence" value="ECO:0007669"/>
    <property type="project" value="TreeGrafter"/>
</dbReference>
<dbReference type="Pfam" id="PF12807">
    <property type="entry name" value="eIF3_p135"/>
    <property type="match status" value="1"/>
</dbReference>
<feature type="initiator methionine" description="Removed" evidence="18">
    <location>
        <position position="2243"/>
    </location>
</feature>
<dbReference type="InterPro" id="IPR017252">
    <property type="entry name" value="Dynein_regulator_LIS1"/>
</dbReference>
<dbReference type="InterPro" id="IPR039496">
    <property type="entry name" value="CCDC92/74_N"/>
</dbReference>
<dbReference type="InterPro" id="IPR028275">
    <property type="entry name" value="CLU_N"/>
</dbReference>
<keyword evidence="26" id="KW-1185">Reference proteome</keyword>
<evidence type="ECO:0000256" key="12">
    <source>
        <dbReference type="ARBA" id="ARBA00022833"/>
    </source>
</evidence>
<keyword evidence="12 19" id="KW-0862">Zinc</keyword>
<proteinExistence type="inferred from homology"/>
<organism evidence="25 26">
    <name type="scientific">Takifugu flavidus</name>
    <name type="common">sansaifugu</name>
    <dbReference type="NCBI Taxonomy" id="433684"/>
    <lineage>
        <taxon>Eukaryota</taxon>
        <taxon>Metazoa</taxon>
        <taxon>Chordata</taxon>
        <taxon>Craniata</taxon>
        <taxon>Vertebrata</taxon>
        <taxon>Euteleostomi</taxon>
        <taxon>Actinopterygii</taxon>
        <taxon>Neopterygii</taxon>
        <taxon>Teleostei</taxon>
        <taxon>Neoteleostei</taxon>
        <taxon>Acanthomorphata</taxon>
        <taxon>Eupercaria</taxon>
        <taxon>Tetraodontiformes</taxon>
        <taxon>Tetradontoidea</taxon>
        <taxon>Tetraodontidae</taxon>
        <taxon>Takifugu</taxon>
    </lineage>
</organism>
<keyword evidence="4 20" id="KW-0853">WD repeat</keyword>
<feature type="domain" description="F-box" evidence="23">
    <location>
        <begin position="579"/>
        <end position="633"/>
    </location>
</feature>
<comment type="function">
    <text evidence="18">Positively regulates the activity of the minus-end directed microtubule motor protein dynein. May enhance dynein-mediated microtubule sliding by targeting dynein to the microtubule plus end. Required for several dynein- and microtubule-dependent processes such as the maintenance of Golgi integrity, the peripheral transport of microtubule fragments and the coupling of the nucleus and centrosome. May be required for proliferation of neuronal precursors and neuronal migration.</text>
</comment>
<keyword evidence="9 19" id="KW-0863">Zinc-finger</keyword>
<keyword evidence="2 18" id="KW-0217">Developmental protein</keyword>
<dbReference type="PROSITE" id="PS50181">
    <property type="entry name" value="FBOX"/>
    <property type="match status" value="1"/>
</dbReference>
<feature type="repeat" description="WD" evidence="20">
    <location>
        <begin position="2550"/>
        <end position="2575"/>
    </location>
</feature>
<dbReference type="SUPFAM" id="SSF103107">
    <property type="entry name" value="Hypothetical protein c14orf129, hspc210"/>
    <property type="match status" value="1"/>
</dbReference>
<dbReference type="InterPro" id="IPR020472">
    <property type="entry name" value="WD40_PAC1"/>
</dbReference>
<dbReference type="InterPro" id="IPR037190">
    <property type="entry name" value="LIS1_N"/>
</dbReference>
<dbReference type="PROSITE" id="PS50294">
    <property type="entry name" value="WD_REPEATS_REGION"/>
    <property type="match status" value="6"/>
</dbReference>
<dbReference type="GO" id="GO:0005875">
    <property type="term" value="C:microtubule associated complex"/>
    <property type="evidence" value="ECO:0007669"/>
    <property type="project" value="UniProtKB-UniRule"/>
</dbReference>
<keyword evidence="16 18" id="KW-0131">Cell cycle</keyword>
<dbReference type="InterPro" id="IPR001810">
    <property type="entry name" value="F-box_dom"/>
</dbReference>
<dbReference type="GO" id="GO:0051012">
    <property type="term" value="P:microtubule sliding"/>
    <property type="evidence" value="ECO:0007669"/>
    <property type="project" value="UniProtKB-UniRule"/>
</dbReference>
<accession>A0A5C6P5I2</accession>
<feature type="compositionally biased region" description="Basic and acidic residues" evidence="21">
    <location>
        <begin position="1065"/>
        <end position="1078"/>
    </location>
</feature>
<dbReference type="Pfam" id="PF15966">
    <property type="entry name" value="F-box_4"/>
    <property type="match status" value="1"/>
</dbReference>
<dbReference type="InterPro" id="IPR036047">
    <property type="entry name" value="F-box-like_dom_sf"/>
</dbReference>
<evidence type="ECO:0000256" key="20">
    <source>
        <dbReference type="PROSITE-ProRule" id="PRU00221"/>
    </source>
</evidence>
<feature type="repeat" description="WD" evidence="20">
    <location>
        <begin position="2618"/>
        <end position="2652"/>
    </location>
</feature>
<dbReference type="InterPro" id="IPR015943">
    <property type="entry name" value="WD40/YVTN_repeat-like_dom_sf"/>
</dbReference>
<feature type="compositionally biased region" description="Acidic residues" evidence="21">
    <location>
        <begin position="847"/>
        <end position="865"/>
    </location>
</feature>
<dbReference type="InterPro" id="IPR023231">
    <property type="entry name" value="GSKIP_dom_sf"/>
</dbReference>
<dbReference type="FunFam" id="2.130.10.10:FF:000038">
    <property type="entry name" value="Lissencephaly-1 homolog B"/>
    <property type="match status" value="1"/>
</dbReference>
<evidence type="ECO:0000256" key="2">
    <source>
        <dbReference type="ARBA" id="ARBA00022473"/>
    </source>
</evidence>
<dbReference type="InterPro" id="IPR056795">
    <property type="entry name" value="PAC1-like_LisH-like_dom"/>
</dbReference>
<evidence type="ECO:0000313" key="25">
    <source>
        <dbReference type="EMBL" id="TWW75064.1"/>
    </source>
</evidence>
<evidence type="ECO:0000259" key="23">
    <source>
        <dbReference type="PROSITE" id="PS50181"/>
    </source>
</evidence>
<feature type="repeat" description="WD" evidence="20">
    <location>
        <begin position="2576"/>
        <end position="2617"/>
    </location>
</feature>
<dbReference type="FunFam" id="1.20.960.30:FF:000002">
    <property type="entry name" value="Platelet-activating factor acetylhydrolase ib"/>
    <property type="match status" value="1"/>
</dbReference>
<dbReference type="Pfam" id="PF00400">
    <property type="entry name" value="WD40"/>
    <property type="match status" value="7"/>
</dbReference>
<dbReference type="GO" id="GO:0051301">
    <property type="term" value="P:cell division"/>
    <property type="evidence" value="ECO:0007669"/>
    <property type="project" value="UniProtKB-KW"/>
</dbReference>
<reference evidence="25 26" key="1">
    <citation type="submission" date="2019-04" db="EMBL/GenBank/DDBJ databases">
        <title>Chromosome genome assembly for Takifugu flavidus.</title>
        <authorList>
            <person name="Xiao S."/>
        </authorList>
    </citation>
    <scope>NUCLEOTIDE SEQUENCE [LARGE SCALE GENOMIC DNA]</scope>
    <source>
        <strain evidence="25">HTHZ2018</strain>
        <tissue evidence="25">Muscle</tissue>
    </source>
</reference>
<dbReference type="InterPro" id="IPR019775">
    <property type="entry name" value="WD40_repeat_CS"/>
</dbReference>
<keyword evidence="10 18" id="KW-0498">Mitosis</keyword>
<dbReference type="GO" id="GO:0030154">
    <property type="term" value="P:cell differentiation"/>
    <property type="evidence" value="ECO:0007669"/>
    <property type="project" value="UniProtKB-KW"/>
</dbReference>
<dbReference type="Pfam" id="PF14916">
    <property type="entry name" value="CCDC92"/>
    <property type="match status" value="1"/>
</dbReference>
<dbReference type="SMART" id="SM00028">
    <property type="entry name" value="TPR"/>
    <property type="match status" value="3"/>
</dbReference>
<dbReference type="GO" id="GO:0048854">
    <property type="term" value="P:brain morphogenesis"/>
    <property type="evidence" value="ECO:0007669"/>
    <property type="project" value="UniProtKB-ARBA"/>
</dbReference>
<comment type="subunit">
    <text evidence="17">Can self-associate. Component of the cytosolic PAF-AH (I) heterotetrameric enzyme, which is composed of PAFAH1B1 (beta), PAFAH1B2 (alpha2) and PAFAH1B3 (alpha1) subunits. The catalytic activity of the enzyme resides in the alpha1 (PAFAH1B3) and alpha2 (PAFAH1B2) subunits, whereas the beta subunit (PAFAH1B1) has regulatory activity. Trimer formation is not essential for the catalytic activity. Interacts with dynein, dynactin, nde1 and ndel1.</text>
</comment>
<dbReference type="SMART" id="SM00667">
    <property type="entry name" value="LisH"/>
    <property type="match status" value="1"/>
</dbReference>
<evidence type="ECO:0000256" key="6">
    <source>
        <dbReference type="ARBA" id="ARBA00022701"/>
    </source>
</evidence>
<evidence type="ECO:0000256" key="14">
    <source>
        <dbReference type="ARBA" id="ARBA00023054"/>
    </source>
</evidence>
<dbReference type="Gene3D" id="3.30.40.150">
    <property type="entry name" value="TRAF-like zinc-finger, N-terminal subdomain"/>
    <property type="match status" value="1"/>
</dbReference>
<comment type="caution">
    <text evidence="25">The sequence shown here is derived from an EMBL/GenBank/DDBJ whole genome shotgun (WGS) entry which is preliminary data.</text>
</comment>
<name>A0A5C6P5I2_9TELE</name>
<dbReference type="SMART" id="SM00320">
    <property type="entry name" value="WD40"/>
    <property type="match status" value="7"/>
</dbReference>
<sequence length="2652" mass="299510">MSHRSRAPRVRQHVHCDSCYSRRCRARVEVSVCCAVIPCRLHCGAIFHLCKEEDHMLLCPNVKVPCINAGYGCPLHLPRSMRASHLRECPASVVCCSMEWLRWLNDDTNPHSDTALLESVMKDHKGQEEALDVAMALVDQSDLYSRLKMKPLYPELVEASEEEINEEQQEETAVGEKLVNGAANSDDHEATMETSLLNVVEAAQNHVGQQLNLNSESYNMAERMFSMEKGGCAAAGAQASHDKPKTNPKSSDKVKTPTQDNAGEEEAEAAAKTHRPPADTSKTGHAPWQEGVMERLREDLTPQEYNMYVVHHGRMLVSFGQIEACTPREKDFVYGSLEPIPVQTLRSFKVPVSYHYKQRLHLNDTAVRAQSESRSVDTSDLSVTEEDWFSDEAAATLLGYAEKEVMGHKISESKGVDGLYVDVGTQTHSFRSAPFKGRTTLADVMVDQPLKLRLQLQAERVNSRHNRASCVFSFLCGHSFLRREFSTHFRNVHSEIQTSLSGWFEQRCPLAYRGCTYSQRRFQPSTHKATISYNQQLKTFSLRPTLEGSLCNDSQLQGSSDVSRPAAQTGTGAEAGGGEDALSLLPYEVLCHVASFLDSLSLSQLALVSRLMRQVCSSLLEQRGMVTLRWERKTYSHGRAAAAPSYTYQKVMRRLSRVLLAAGLRSDQGKPALSGDGAMDERKLEQQVASVGRGIAFLEQEHLAMLTGLRLEITHLKRRCHELSCELESRFPDRIIGEEEAELATRCEAAVLLLEDQQCMMVAARGELRAGRARASALGRSLREEERSFLEELKRRSHQITLLNRELQHQNVVTMSLCHELHSARLKLFQQRQSAETSGEEEARRDEEEEEDDEEEEGGDNEDEGSLWLLSPPPPASPHLPEASHRGRVSSVREERVRACVPQERVTSPQRPHPMPDPALFLFPLRYRLLRYNPPIKTPDGDGLEDEWEDIEDIRILHSCQSFVHRGTMGNVVHCCHTLSNYFKCRDALVQGEPERSPLLSSEESDCDSPSLPEITEDDLSPGSTNPTLEPENFLFPDIILSSNLGGDVTLVEPMVCLLVSEEEDRTRVDEPREESRRRAPLSDTVESNKGSPYQCVDQSVHDLSDLQNTTFNVRIQPPGTESFELQISGQMLVAEVHQLLMEHENTCHRTCFSVRLGGVPLDSHTKISSIQGVQEGAVIKMEEELYSVRDAHLHLRHVRDLLRSLDPADAHNGINGSSLSYLSYYTQISKDIVSEGGWQASESALADLRPPEYILPGSNYRPLSPLQPVRDDRKVMSMSSWNPPPGNRKMHGDLMYLNVLTMEDKELNITSSTRGFYLNQSTAFNFNPKPAAPKLLCHSLVELLSQVSPAFRKSFNALQKMRVLQHLYERTATPFQVFTWIAPEGDYTLDCVRSEEKHVSHAGQEEYPAGQVSRDWNEELQACRELSRNSFQERLHREMKIFKTNSDFVGAATRGAVAVIDGNIMPLNPAEPPHMQMFLWNNLFFSLGFDMSDHYQPLGGNNAAHAAALCDLRGAQAYADVDVEGLYTLGTAVVDYRGIRVIAQTIVPGILEKHQEQTVVYGSNDYGKTVFTHPRFLELLDKTCRPLRIQRHQVLDHNNMQVELCSSIETKGILGNDSRPYILDFLRTFPPDLNFQLSDTKDTREVPEECRTFGYPRHHPHSLASLRPELMDAFIQHRFDLYLKMVSQGLEQLEEQHKEKSEVQRTRDAAADAAEMVVQFPSECVAQVHEQRLLLWDVAAFLLSHQIPAVLKDFLDHMEIPMDGRTLTAALHRRGVNVRYLGTLLMELERVEEKGRLSHRISLSEIIVRSAKHIFRTFLQDVEPAALSAAVSHFLNCLLSSSPCFLDSCSDELASRRRSRRRRSHRGRVSSLKDSMWTKLTPSELWNRIRTEAREYFHYEINSESIEEVIEKHGLQRTSLLREIATKTGIQVQLREYTFDSRHRPTFGEEDVLNMFPVVKHLTFTGTEATGLVHRARVLIHQGLLKDGYNMISQALALFVRVCGILHEDACMCLRLLGRLSYLMGEYPDALAHQEKAVMSSERLQGIDHPQTIQDYTHLALYCFAGGRCSTALQLLYRARYLTLVVSGEDHPHIITLDSMLGLILLGLMEHELSLMFLRNAFILTAQYHGPTSSQCARCHRLLATAYESKGDLQSALQHGREAYSIFHNQAGEKCIATRESSEHLKSLTQQALSLQKGTEHVSATDLTPSTRFSTSSHLMILQQLNMACEIVQLRETTAATMVLSQRQRDELNRAIADYLRSNGYEEAYSTFKKEAELDMNEEVDKKYAGLLEKKWTSVIRLQKKVMELESKLNEAKEEMTHGGPVGQKRDPKEWIPRPPERYALSGHRAPVTRVIFHPVFSVMVTASEDATIKVWDYEAGDFERTLKGHTDSVQDISFDQTGKLLASCSADMSIKLWDFQGFECIRTMHGHDHNVSSVAIMPNGDHIVSASRDKTMKMWEVTTGYCVKTFTGHREWVRMVRPNQDGSLIASCSNDQTVRVWVVASKECKAELREHEHVVECIAWAPENAHSTILEATGSESKKSGKPGPFLLSGSRDKTIKLWDVSIGICLMTLVGHDNWVRGVLFHPGGRFIVSCADDKTLRIWDYKNKRCMKTLCAHEHFVTSLDFHKSAPYVVTGSVDQTVKVWECR</sequence>